<accession>A0A8H5FJ00</accession>
<evidence type="ECO:0000256" key="2">
    <source>
        <dbReference type="SAM" id="Phobius"/>
    </source>
</evidence>
<name>A0A8H5FJ00_9AGAR</name>
<feature type="transmembrane region" description="Helical" evidence="2">
    <location>
        <begin position="171"/>
        <end position="191"/>
    </location>
</feature>
<feature type="transmembrane region" description="Helical" evidence="2">
    <location>
        <begin position="324"/>
        <end position="343"/>
    </location>
</feature>
<keyword evidence="2" id="KW-0472">Membrane</keyword>
<evidence type="ECO:0000313" key="3">
    <source>
        <dbReference type="EMBL" id="KAF5338352.1"/>
    </source>
</evidence>
<feature type="transmembrane region" description="Helical" evidence="2">
    <location>
        <begin position="234"/>
        <end position="261"/>
    </location>
</feature>
<keyword evidence="2" id="KW-0812">Transmembrane</keyword>
<evidence type="ECO:0000256" key="1">
    <source>
        <dbReference type="SAM" id="MobiDB-lite"/>
    </source>
</evidence>
<reference evidence="3 4" key="1">
    <citation type="journal article" date="2020" name="ISME J.">
        <title>Uncovering the hidden diversity of litter-decomposition mechanisms in mushroom-forming fungi.</title>
        <authorList>
            <person name="Floudas D."/>
            <person name="Bentzer J."/>
            <person name="Ahren D."/>
            <person name="Johansson T."/>
            <person name="Persson P."/>
            <person name="Tunlid A."/>
        </authorList>
    </citation>
    <scope>NUCLEOTIDE SEQUENCE [LARGE SCALE GENOMIC DNA]</scope>
    <source>
        <strain evidence="3 4">CBS 175.51</strain>
    </source>
</reference>
<keyword evidence="4" id="KW-1185">Reference proteome</keyword>
<feature type="transmembrane region" description="Helical" evidence="2">
    <location>
        <begin position="85"/>
        <end position="105"/>
    </location>
</feature>
<dbReference type="OrthoDB" id="5427664at2759"/>
<organism evidence="3 4">
    <name type="scientific">Ephemerocybe angulata</name>
    <dbReference type="NCBI Taxonomy" id="980116"/>
    <lineage>
        <taxon>Eukaryota</taxon>
        <taxon>Fungi</taxon>
        <taxon>Dikarya</taxon>
        <taxon>Basidiomycota</taxon>
        <taxon>Agaricomycotina</taxon>
        <taxon>Agaricomycetes</taxon>
        <taxon>Agaricomycetidae</taxon>
        <taxon>Agaricales</taxon>
        <taxon>Agaricineae</taxon>
        <taxon>Psathyrellaceae</taxon>
        <taxon>Ephemerocybe</taxon>
    </lineage>
</organism>
<dbReference type="AlphaFoldDB" id="A0A8H5FJ00"/>
<feature type="transmembrane region" description="Helical" evidence="2">
    <location>
        <begin position="282"/>
        <end position="304"/>
    </location>
</feature>
<dbReference type="Proteomes" id="UP000541558">
    <property type="component" value="Unassembled WGS sequence"/>
</dbReference>
<feature type="region of interest" description="Disordered" evidence="1">
    <location>
        <begin position="358"/>
        <end position="383"/>
    </location>
</feature>
<feature type="compositionally biased region" description="Basic residues" evidence="1">
    <location>
        <begin position="370"/>
        <end position="383"/>
    </location>
</feature>
<evidence type="ECO:0000313" key="4">
    <source>
        <dbReference type="Proteomes" id="UP000541558"/>
    </source>
</evidence>
<comment type="caution">
    <text evidence="3">The sequence shown here is derived from an EMBL/GenBank/DDBJ whole genome shotgun (WGS) entry which is preliminary data.</text>
</comment>
<feature type="transmembrane region" description="Helical" evidence="2">
    <location>
        <begin position="59"/>
        <end position="79"/>
    </location>
</feature>
<proteinExistence type="predicted"/>
<sequence>MSIEPCQIPGNPDITGIGIRIAIYVQSFISFTPGILALANGKVTRGDLEAAETQATTNLVLAFAILVSFIVQALTLGLVNYHASIVLSMSWLNNTNTFICFLLYIQYKSQADTPRRVDTSWSAWALHSRDLLASLLPGASSKGPSKRCAEHKATGGNADARTSSKILVRRFVLVLGLLHLSLMASLGLWMWSNIQTFGNGADASLNDCAAHYALIIILGKRVHFSSEALRIASLVFYAIFLVPGLNLALPIAVLLGLYNICRRHLPTPTSTSKHRPGAYKRSWAILPLFIGLILLLVINVVFIADIELTLEQNASLQGMFGREWGFGQILSMLLLLVPLRNLAETILARRIKQRQRDSNLGSRAASKLRAGQHARSSYKKRGP</sequence>
<feature type="transmembrane region" description="Helical" evidence="2">
    <location>
        <begin position="17"/>
        <end position="39"/>
    </location>
</feature>
<dbReference type="EMBL" id="JAACJK010000014">
    <property type="protein sequence ID" value="KAF5338352.1"/>
    <property type="molecule type" value="Genomic_DNA"/>
</dbReference>
<keyword evidence="2" id="KW-1133">Transmembrane helix</keyword>
<protein>
    <submittedName>
        <fullName evidence="3">Uncharacterized protein</fullName>
    </submittedName>
</protein>
<gene>
    <name evidence="3" type="ORF">D9611_012506</name>
</gene>